<dbReference type="STRING" id="6689.A0A3R7NF73"/>
<dbReference type="GO" id="GO:0007098">
    <property type="term" value="P:centrosome cycle"/>
    <property type="evidence" value="ECO:0007669"/>
    <property type="project" value="TreeGrafter"/>
</dbReference>
<dbReference type="InterPro" id="IPR029327">
    <property type="entry name" value="HAUS4"/>
</dbReference>
<gene>
    <name evidence="1" type="ORF">C7M84_011490</name>
</gene>
<reference evidence="1 2" key="1">
    <citation type="submission" date="2018-04" db="EMBL/GenBank/DDBJ databases">
        <authorList>
            <person name="Zhang X."/>
            <person name="Yuan J."/>
            <person name="Li F."/>
            <person name="Xiang J."/>
        </authorList>
    </citation>
    <scope>NUCLEOTIDE SEQUENCE [LARGE SCALE GENOMIC DNA]</scope>
    <source>
        <tissue evidence="1">Muscle</tissue>
    </source>
</reference>
<evidence type="ECO:0000313" key="2">
    <source>
        <dbReference type="Proteomes" id="UP000283509"/>
    </source>
</evidence>
<accession>A0A3R7NF73</accession>
<sequence length="324" mass="36837">MKRSDSPIISAEELSNQLSGSLPAYISPEDVNKYPQVTHLLEDLTHRLTPTGMSKNTYSHLAQATHSMKQARQKCLEVSTLHRLIQDVLYQAEEGKEKGQSMKEMQEALTLSELQDHILLVSPENAYDEQEPQHTFGITQDLVLARVATTVSKKHIRELANALELQLEQEWVRIAVFHDPIGFLSYNPDEVAKIPEELENTHRKMVHGLLLEYGSILKSLMSKQRLSHYPAQHVESLNIILGAQILKLKCIELEILVDTYTSQSIPALKTIHSHVKERTADAERSLARLRHELSGYSGLDPKFQALLKEYAKLQQDIQFCKMSE</sequence>
<dbReference type="GO" id="GO:0051011">
    <property type="term" value="F:microtubule minus-end binding"/>
    <property type="evidence" value="ECO:0007669"/>
    <property type="project" value="TreeGrafter"/>
</dbReference>
<reference evidence="1 2" key="2">
    <citation type="submission" date="2019-01" db="EMBL/GenBank/DDBJ databases">
        <title>The decoding of complex shrimp genome reveals the adaptation for benthos swimmer, frequently molting mechanism and breeding impact on genome.</title>
        <authorList>
            <person name="Sun Y."/>
            <person name="Gao Y."/>
            <person name="Yu Y."/>
        </authorList>
    </citation>
    <scope>NUCLEOTIDE SEQUENCE [LARGE SCALE GENOMIC DNA]</scope>
    <source>
        <tissue evidence="1">Muscle</tissue>
    </source>
</reference>
<dbReference type="GO" id="GO:0070652">
    <property type="term" value="C:HAUS complex"/>
    <property type="evidence" value="ECO:0007669"/>
    <property type="project" value="InterPro"/>
</dbReference>
<dbReference type="PANTHER" id="PTHR16219:SF1">
    <property type="entry name" value="HAUS AUGMIN-LIKE COMPLEX SUBUNIT 4"/>
    <property type="match status" value="1"/>
</dbReference>
<organism evidence="1 2">
    <name type="scientific">Penaeus vannamei</name>
    <name type="common">Whiteleg shrimp</name>
    <name type="synonym">Litopenaeus vannamei</name>
    <dbReference type="NCBI Taxonomy" id="6689"/>
    <lineage>
        <taxon>Eukaryota</taxon>
        <taxon>Metazoa</taxon>
        <taxon>Ecdysozoa</taxon>
        <taxon>Arthropoda</taxon>
        <taxon>Crustacea</taxon>
        <taxon>Multicrustacea</taxon>
        <taxon>Malacostraca</taxon>
        <taxon>Eumalacostraca</taxon>
        <taxon>Eucarida</taxon>
        <taxon>Decapoda</taxon>
        <taxon>Dendrobranchiata</taxon>
        <taxon>Penaeoidea</taxon>
        <taxon>Penaeidae</taxon>
        <taxon>Penaeus</taxon>
    </lineage>
</organism>
<dbReference type="PANTHER" id="PTHR16219">
    <property type="entry name" value="AUGMIN SUBUNIT 4 FAMILY MEMBER"/>
    <property type="match status" value="1"/>
</dbReference>
<dbReference type="AlphaFoldDB" id="A0A3R7NF73"/>
<dbReference type="EMBL" id="QCYY01000245">
    <property type="protein sequence ID" value="ROT85578.1"/>
    <property type="molecule type" value="Genomic_DNA"/>
</dbReference>
<dbReference type="Pfam" id="PF14735">
    <property type="entry name" value="HAUS4"/>
    <property type="match status" value="1"/>
</dbReference>
<dbReference type="Proteomes" id="UP000283509">
    <property type="component" value="Unassembled WGS sequence"/>
</dbReference>
<name>A0A3R7NF73_PENVA</name>
<protein>
    <submittedName>
        <fullName evidence="1">Putative HAUS augmin-like complex subunit 4</fullName>
    </submittedName>
</protein>
<dbReference type="GO" id="GO:0051225">
    <property type="term" value="P:spindle assembly"/>
    <property type="evidence" value="ECO:0007669"/>
    <property type="project" value="InterPro"/>
</dbReference>
<proteinExistence type="predicted"/>
<keyword evidence="2" id="KW-1185">Reference proteome</keyword>
<evidence type="ECO:0000313" key="1">
    <source>
        <dbReference type="EMBL" id="ROT85578.1"/>
    </source>
</evidence>
<comment type="caution">
    <text evidence="1">The sequence shown here is derived from an EMBL/GenBank/DDBJ whole genome shotgun (WGS) entry which is preliminary data.</text>
</comment>
<dbReference type="OrthoDB" id="661220at2759"/>